<comment type="caution">
    <text evidence="1">Lacks conserved residue(s) required for the propagation of feature annotation.</text>
</comment>
<dbReference type="GO" id="GO:0016020">
    <property type="term" value="C:membrane"/>
    <property type="evidence" value="ECO:0007669"/>
    <property type="project" value="InterPro"/>
</dbReference>
<keyword evidence="3" id="KW-1185">Reference proteome</keyword>
<dbReference type="Pfam" id="PF00754">
    <property type="entry name" value="F5_F8_type_C"/>
    <property type="match status" value="1"/>
</dbReference>
<evidence type="ECO:0000313" key="3">
    <source>
        <dbReference type="Proteomes" id="UP001152795"/>
    </source>
</evidence>
<sequence length="330" mass="37365">MENVHCSPVQYMAVKKADYGDFNIGGRFYIGTNIDTNCSILTNCQVKSFCGGKRSCELTIDNNLLPSQYCSDTSKEMYTEYNCEDSNSSTTITTAPNIRLSQSPNEGYIEIKHGSTWKSWRQVEEKHWGKIRQKMLCRHLGFKETDANDINFHGLILAIMIVTGDLICYNTHSGETSCCVHLKPYATKFFVSLPYARCKICDNPILQDLTAAWTVSGSGSQNYSRSLFNSLGWCASGSSPYLMLDLRKEYHVTRVVTMGNKDQTKWSESYSLKYSYDKTLVDDSRAVQISGNQNGYQASTTTLDIYNVRYIKIQSSRSHDFCLRIELCGK</sequence>
<feature type="non-terminal residue" evidence="2">
    <location>
        <position position="1"/>
    </location>
</feature>
<dbReference type="AlphaFoldDB" id="A0A7D9K8D7"/>
<organism evidence="2 3">
    <name type="scientific">Paramuricea clavata</name>
    <name type="common">Red gorgonian</name>
    <name type="synonym">Violescent sea-whip</name>
    <dbReference type="NCBI Taxonomy" id="317549"/>
    <lineage>
        <taxon>Eukaryota</taxon>
        <taxon>Metazoa</taxon>
        <taxon>Cnidaria</taxon>
        <taxon>Anthozoa</taxon>
        <taxon>Octocorallia</taxon>
        <taxon>Malacalcyonacea</taxon>
        <taxon>Plexauridae</taxon>
        <taxon>Paramuricea</taxon>
    </lineage>
</organism>
<gene>
    <name evidence="2" type="ORF">PACLA_8A012868</name>
</gene>
<dbReference type="PROSITE" id="PS01285">
    <property type="entry name" value="FA58C_1"/>
    <property type="match status" value="1"/>
</dbReference>
<dbReference type="CDD" id="cd22823">
    <property type="entry name" value="Gal_Rha_Lectin"/>
    <property type="match status" value="1"/>
</dbReference>
<dbReference type="Proteomes" id="UP001152795">
    <property type="component" value="Unassembled WGS sequence"/>
</dbReference>
<dbReference type="InterPro" id="IPR001190">
    <property type="entry name" value="SRCR"/>
</dbReference>
<dbReference type="PROSITE" id="PS50287">
    <property type="entry name" value="SRCR_2"/>
    <property type="match status" value="1"/>
</dbReference>
<dbReference type="PANTHER" id="PTHR24543">
    <property type="entry name" value="MULTICOPPER OXIDASE-RELATED"/>
    <property type="match status" value="1"/>
</dbReference>
<proteinExistence type="predicted"/>
<dbReference type="InterPro" id="IPR036772">
    <property type="entry name" value="SRCR-like_dom_sf"/>
</dbReference>
<dbReference type="InterPro" id="IPR043159">
    <property type="entry name" value="Lectin_gal-bd_sf"/>
</dbReference>
<protein>
    <submittedName>
        <fullName evidence="2">Retinoschisin-like, partial</fullName>
    </submittedName>
</protein>
<evidence type="ECO:0000256" key="1">
    <source>
        <dbReference type="PROSITE-ProRule" id="PRU00196"/>
    </source>
</evidence>
<dbReference type="Gene3D" id="2.60.120.260">
    <property type="entry name" value="Galactose-binding domain-like"/>
    <property type="match status" value="1"/>
</dbReference>
<dbReference type="Gene3D" id="3.10.250.10">
    <property type="entry name" value="SRCR-like domain"/>
    <property type="match status" value="1"/>
</dbReference>
<reference evidence="2" key="1">
    <citation type="submission" date="2020-04" db="EMBL/GenBank/DDBJ databases">
        <authorList>
            <person name="Alioto T."/>
            <person name="Alioto T."/>
            <person name="Gomez Garrido J."/>
        </authorList>
    </citation>
    <scope>NUCLEOTIDE SEQUENCE</scope>
    <source>
        <strain evidence="2">A484AB</strain>
    </source>
</reference>
<dbReference type="SUPFAM" id="SSF56487">
    <property type="entry name" value="SRCR-like"/>
    <property type="match status" value="1"/>
</dbReference>
<comment type="caution">
    <text evidence="2">The sequence shown here is derived from an EMBL/GenBank/DDBJ whole genome shotgun (WGS) entry which is preliminary data.</text>
</comment>
<dbReference type="InterPro" id="IPR000421">
    <property type="entry name" value="FA58C"/>
</dbReference>
<accession>A0A7D9K8D7</accession>
<dbReference type="OrthoDB" id="10419601at2759"/>
<name>A0A7D9K8D7_PARCT</name>
<dbReference type="EMBL" id="CACRXK020030403">
    <property type="protein sequence ID" value="CAB4042576.1"/>
    <property type="molecule type" value="Genomic_DNA"/>
</dbReference>
<dbReference type="InterPro" id="IPR008979">
    <property type="entry name" value="Galactose-bd-like_sf"/>
</dbReference>
<dbReference type="Gene3D" id="2.60.120.740">
    <property type="match status" value="1"/>
</dbReference>
<evidence type="ECO:0000313" key="2">
    <source>
        <dbReference type="EMBL" id="CAB4042576.1"/>
    </source>
</evidence>
<dbReference type="SUPFAM" id="SSF49785">
    <property type="entry name" value="Galactose-binding domain-like"/>
    <property type="match status" value="1"/>
</dbReference>